<accession>A0A1I1D9H5</accession>
<keyword evidence="4" id="KW-0066">ATP synthesis</keyword>
<protein>
    <recommendedName>
        <fullName evidence="4">V-type ATP synthase subunit D</fullName>
    </recommendedName>
    <alternativeName>
        <fullName evidence="4">V-ATPase subunit D</fullName>
    </alternativeName>
</protein>
<keyword evidence="3 4" id="KW-0406">Ion transport</keyword>
<evidence type="ECO:0000256" key="3">
    <source>
        <dbReference type="ARBA" id="ARBA00023065"/>
    </source>
</evidence>
<evidence type="ECO:0000313" key="7">
    <source>
        <dbReference type="Proteomes" id="UP000240042"/>
    </source>
</evidence>
<keyword evidence="7" id="KW-1185">Reference proteome</keyword>
<organism evidence="6 7">
    <name type="scientific">Brevinema andersonii</name>
    <dbReference type="NCBI Taxonomy" id="34097"/>
    <lineage>
        <taxon>Bacteria</taxon>
        <taxon>Pseudomonadati</taxon>
        <taxon>Spirochaetota</taxon>
        <taxon>Spirochaetia</taxon>
        <taxon>Brevinematales</taxon>
        <taxon>Brevinemataceae</taxon>
        <taxon>Brevinema</taxon>
    </lineage>
</organism>
<evidence type="ECO:0000256" key="1">
    <source>
        <dbReference type="ARBA" id="ARBA00005850"/>
    </source>
</evidence>
<keyword evidence="4" id="KW-0375">Hydrogen ion transport</keyword>
<reference evidence="7" key="1">
    <citation type="submission" date="2016-10" db="EMBL/GenBank/DDBJ databases">
        <authorList>
            <person name="Varghese N."/>
            <person name="Submissions S."/>
        </authorList>
    </citation>
    <scope>NUCLEOTIDE SEQUENCE [LARGE SCALE GENOMIC DNA]</scope>
    <source>
        <strain evidence="7">ATCC 43811</strain>
    </source>
</reference>
<dbReference type="Pfam" id="PF01813">
    <property type="entry name" value="ATP-synt_D"/>
    <property type="match status" value="1"/>
</dbReference>
<gene>
    <name evidence="4" type="primary">atpD</name>
    <name evidence="6" type="ORF">SAMN02745150_00428</name>
</gene>
<keyword evidence="5" id="KW-0175">Coiled coil</keyword>
<evidence type="ECO:0000313" key="6">
    <source>
        <dbReference type="EMBL" id="SFB71467.1"/>
    </source>
</evidence>
<dbReference type="EMBL" id="FOKY01000001">
    <property type="protein sequence ID" value="SFB71467.1"/>
    <property type="molecule type" value="Genomic_DNA"/>
</dbReference>
<dbReference type="STRING" id="34097.SAMN02745150_00428"/>
<evidence type="ECO:0000256" key="5">
    <source>
        <dbReference type="SAM" id="Coils"/>
    </source>
</evidence>
<proteinExistence type="inferred from homology"/>
<comment type="function">
    <text evidence="4">Produces ATP from ADP in the presence of a proton gradient across the membrane.</text>
</comment>
<keyword evidence="2 4" id="KW-0813">Transport</keyword>
<dbReference type="InterPro" id="IPR002699">
    <property type="entry name" value="V_ATPase_D"/>
</dbReference>
<sequence length="207" mass="23905">MIQANPNRMELQNQKAKLRTATRGHKLLKDKQDALTKMFLEKVHKVKELREQADRELKRAYSYFMIARGVMDQATADMVFESSRAEIKLQVHVVNTLGVRSPAFEFEQEGSMHEYGLVGTSAEVDSALDIFSGVTLKLIELAEAEKLVELLAIEIEKTRRRVNALEYRLIPHTKEMILFITMKLDEIERSNLSRLMKVKDIVRKENT</sequence>
<dbReference type="AlphaFoldDB" id="A0A1I1D9H5"/>
<dbReference type="GO" id="GO:0046961">
    <property type="term" value="F:proton-transporting ATPase activity, rotational mechanism"/>
    <property type="evidence" value="ECO:0007669"/>
    <property type="project" value="InterPro"/>
</dbReference>
<dbReference type="RefSeq" id="WP_200778555.1">
    <property type="nucleotide sequence ID" value="NZ_FOKY01000001.1"/>
</dbReference>
<dbReference type="NCBIfam" id="TIGR00309">
    <property type="entry name" value="V_ATPase_subD"/>
    <property type="match status" value="1"/>
</dbReference>
<dbReference type="GO" id="GO:0042777">
    <property type="term" value="P:proton motive force-driven plasma membrane ATP synthesis"/>
    <property type="evidence" value="ECO:0007669"/>
    <property type="project" value="UniProtKB-UniRule"/>
</dbReference>
<dbReference type="Proteomes" id="UP000240042">
    <property type="component" value="Unassembled WGS sequence"/>
</dbReference>
<comment type="similarity">
    <text evidence="1 4">Belongs to the V-ATPase D subunit family.</text>
</comment>
<dbReference type="PANTHER" id="PTHR11671">
    <property type="entry name" value="V-TYPE ATP SYNTHASE SUBUNIT D"/>
    <property type="match status" value="1"/>
</dbReference>
<dbReference type="HAMAP" id="MF_00271">
    <property type="entry name" value="ATP_synth_D_arch"/>
    <property type="match status" value="1"/>
</dbReference>
<evidence type="ECO:0000256" key="4">
    <source>
        <dbReference type="HAMAP-Rule" id="MF_00271"/>
    </source>
</evidence>
<evidence type="ECO:0000256" key="2">
    <source>
        <dbReference type="ARBA" id="ARBA00022448"/>
    </source>
</evidence>
<dbReference type="Gene3D" id="1.10.287.3240">
    <property type="match status" value="1"/>
</dbReference>
<feature type="coiled-coil region" evidence="5">
    <location>
        <begin position="141"/>
        <end position="168"/>
    </location>
</feature>
<dbReference type="GO" id="GO:0046933">
    <property type="term" value="F:proton-transporting ATP synthase activity, rotational mechanism"/>
    <property type="evidence" value="ECO:0007669"/>
    <property type="project" value="UniProtKB-UniRule"/>
</dbReference>
<dbReference type="GO" id="GO:0005524">
    <property type="term" value="F:ATP binding"/>
    <property type="evidence" value="ECO:0007669"/>
    <property type="project" value="UniProtKB-UniRule"/>
</dbReference>
<name>A0A1I1D9H5_BREAD</name>